<dbReference type="EMBL" id="FZNY01000001">
    <property type="protein sequence ID" value="SNR48756.1"/>
    <property type="molecule type" value="Genomic_DNA"/>
</dbReference>
<reference evidence="1 2" key="1">
    <citation type="submission" date="2017-06" db="EMBL/GenBank/DDBJ databases">
        <authorList>
            <person name="Kim H.J."/>
            <person name="Triplett B.A."/>
        </authorList>
    </citation>
    <scope>NUCLEOTIDE SEQUENCE [LARGE SCALE GENOMIC DNA]</scope>
    <source>
        <strain evidence="1 2">DSM 25597</strain>
    </source>
</reference>
<gene>
    <name evidence="1" type="ORF">SAMN06265376_1011328</name>
</gene>
<protein>
    <submittedName>
        <fullName evidence="1">Uncharacterized protein</fullName>
    </submittedName>
</protein>
<evidence type="ECO:0000313" key="2">
    <source>
        <dbReference type="Proteomes" id="UP000198379"/>
    </source>
</evidence>
<sequence length="192" mass="22813">MNIDFKLDFLYYQEEGILDGVDPKMQELYPHINKFGEFINMTSISDLLQLLCISYKKEYCQEHYWFDQFMIEGAYKIRTIYPDDLDEEIDLYLPEEKMVRDDLQYLAFKMFNDINRNASFVKEIVINFKESQNYLAIAQSIEDGLEGVSFTREDILDETIFIVLNSPIANIMISTDSFKMVINENKWIKYFG</sequence>
<evidence type="ECO:0000313" key="1">
    <source>
        <dbReference type="EMBL" id="SNR48756.1"/>
    </source>
</evidence>
<accession>A0A238WQC8</accession>
<dbReference type="RefSeq" id="WP_089370611.1">
    <property type="nucleotide sequence ID" value="NZ_BMEP01000003.1"/>
</dbReference>
<dbReference type="OrthoDB" id="1436365at2"/>
<dbReference type="Proteomes" id="UP000198379">
    <property type="component" value="Unassembled WGS sequence"/>
</dbReference>
<dbReference type="AlphaFoldDB" id="A0A238WQC8"/>
<keyword evidence="2" id="KW-1185">Reference proteome</keyword>
<proteinExistence type="predicted"/>
<organism evidence="1 2">
    <name type="scientific">Dokdonia pacifica</name>
    <dbReference type="NCBI Taxonomy" id="1627892"/>
    <lineage>
        <taxon>Bacteria</taxon>
        <taxon>Pseudomonadati</taxon>
        <taxon>Bacteroidota</taxon>
        <taxon>Flavobacteriia</taxon>
        <taxon>Flavobacteriales</taxon>
        <taxon>Flavobacteriaceae</taxon>
        <taxon>Dokdonia</taxon>
    </lineage>
</organism>
<name>A0A238WQC8_9FLAO</name>